<keyword evidence="2" id="KW-1185">Reference proteome</keyword>
<dbReference type="InterPro" id="IPR013324">
    <property type="entry name" value="RNA_pol_sigma_r3/r4-like"/>
</dbReference>
<dbReference type="InterPro" id="IPR036388">
    <property type="entry name" value="WH-like_DNA-bd_sf"/>
</dbReference>
<accession>A0A224XEI6</accession>
<proteinExistence type="predicted"/>
<dbReference type="OrthoDB" id="2166625at2"/>
<dbReference type="AlphaFoldDB" id="A0A224XEI6"/>
<dbReference type="Gene3D" id="1.10.10.10">
    <property type="entry name" value="Winged helix-like DNA-binding domain superfamily/Winged helix DNA-binding domain"/>
    <property type="match status" value="1"/>
</dbReference>
<sequence>MKFRKTASNKRSGYIYKFDDGKRVLIQLNQEGVTEIDIQRLHAFDDSEVYYNIKNSRPNPESDWNMSIESFAIAGNVEDKNPMVKELYQLSQIEENPQLAMVREILKNLKPELQELYLLLSEGQTNSDVARTLKVDKSTVGRRREKLIKEIQKRLP</sequence>
<reference evidence="2" key="1">
    <citation type="submission" date="2017-08" db="EMBL/GenBank/DDBJ databases">
        <title>Draft genome sequence of Lactococcus sp. strain Rs-Y01, isolated from the gut of the lower termite Reticulitermes speratus.</title>
        <authorList>
            <person name="Ohkuma M."/>
            <person name="Yuki M."/>
        </authorList>
    </citation>
    <scope>NUCLEOTIDE SEQUENCE [LARGE SCALE GENOMIC DNA]</scope>
    <source>
        <strain evidence="2">Rs-Y01</strain>
    </source>
</reference>
<evidence type="ECO:0000313" key="2">
    <source>
        <dbReference type="Proteomes" id="UP000218689"/>
    </source>
</evidence>
<gene>
    <name evidence="1" type="ORF">RsY01_2133</name>
</gene>
<organism evidence="1 2">
    <name type="scientific">Pseudolactococcus reticulitermitis</name>
    <dbReference type="NCBI Taxonomy" id="2025039"/>
    <lineage>
        <taxon>Bacteria</taxon>
        <taxon>Bacillati</taxon>
        <taxon>Bacillota</taxon>
        <taxon>Bacilli</taxon>
        <taxon>Lactobacillales</taxon>
        <taxon>Streptococcaceae</taxon>
        <taxon>Pseudolactococcus</taxon>
    </lineage>
</organism>
<evidence type="ECO:0000313" key="1">
    <source>
        <dbReference type="EMBL" id="GAX48504.1"/>
    </source>
</evidence>
<dbReference type="RefSeq" id="WP_094785518.1">
    <property type="nucleotide sequence ID" value="NZ_BEDT01000012.1"/>
</dbReference>
<comment type="caution">
    <text evidence="1">The sequence shown here is derived from an EMBL/GenBank/DDBJ whole genome shotgun (WGS) entry which is preliminary data.</text>
</comment>
<dbReference type="EMBL" id="BEDT01000012">
    <property type="protein sequence ID" value="GAX48504.1"/>
    <property type="molecule type" value="Genomic_DNA"/>
</dbReference>
<dbReference type="SUPFAM" id="SSF88659">
    <property type="entry name" value="Sigma3 and sigma4 domains of RNA polymerase sigma factors"/>
    <property type="match status" value="1"/>
</dbReference>
<protein>
    <submittedName>
        <fullName evidence="1">Uncharacterized protein</fullName>
    </submittedName>
</protein>
<dbReference type="Proteomes" id="UP000218689">
    <property type="component" value="Unassembled WGS sequence"/>
</dbReference>
<name>A0A224XEI6_9LACT</name>